<dbReference type="Pfam" id="PF11498">
    <property type="entry name" value="Activator_LAG-3"/>
    <property type="match status" value="1"/>
</dbReference>
<feature type="region of interest" description="Disordered" evidence="2">
    <location>
        <begin position="406"/>
        <end position="467"/>
    </location>
</feature>
<dbReference type="SUPFAM" id="SSF158851">
    <property type="entry name" value="Lag-3 N-terminal region"/>
    <property type="match status" value="1"/>
</dbReference>
<keyword evidence="1" id="KW-0175">Coiled coil</keyword>
<dbReference type="InterPro" id="IPR021587">
    <property type="entry name" value="Transcription_activator_LAG-3"/>
</dbReference>
<feature type="compositionally biased region" description="Polar residues" evidence="2">
    <location>
        <begin position="208"/>
        <end position="218"/>
    </location>
</feature>
<evidence type="ECO:0000256" key="2">
    <source>
        <dbReference type="SAM" id="MobiDB-lite"/>
    </source>
</evidence>
<keyword evidence="3" id="KW-1185">Reference proteome</keyword>
<proteinExistence type="predicted"/>
<dbReference type="Gene3D" id="6.10.250.990">
    <property type="match status" value="1"/>
</dbReference>
<feature type="compositionally biased region" description="Basic and acidic residues" evidence="2">
    <location>
        <begin position="105"/>
        <end position="118"/>
    </location>
</feature>
<feature type="coiled-coil region" evidence="1">
    <location>
        <begin position="338"/>
        <end position="372"/>
    </location>
</feature>
<feature type="compositionally biased region" description="Polar residues" evidence="2">
    <location>
        <begin position="21"/>
        <end position="32"/>
    </location>
</feature>
<name>A0A1I7UHX4_9PELO</name>
<evidence type="ECO:0000256" key="1">
    <source>
        <dbReference type="SAM" id="Coils"/>
    </source>
</evidence>
<feature type="compositionally biased region" description="Basic and acidic residues" evidence="2">
    <location>
        <begin position="1"/>
        <end position="14"/>
    </location>
</feature>
<dbReference type="STRING" id="1561998.A0A1I7UHX4"/>
<feature type="compositionally biased region" description="Low complexity" evidence="2">
    <location>
        <begin position="406"/>
        <end position="433"/>
    </location>
</feature>
<dbReference type="WBParaSite" id="Csp11.Scaffold629.g9504.t1">
    <property type="protein sequence ID" value="Csp11.Scaffold629.g9504.t1"/>
    <property type="gene ID" value="Csp11.Scaffold629.g9504"/>
</dbReference>
<evidence type="ECO:0000313" key="4">
    <source>
        <dbReference type="WBParaSite" id="Csp11.Scaffold629.g9504.t1"/>
    </source>
</evidence>
<feature type="region of interest" description="Disordered" evidence="2">
    <location>
        <begin position="1"/>
        <end position="79"/>
    </location>
</feature>
<feature type="region of interest" description="Disordered" evidence="2">
    <location>
        <begin position="105"/>
        <end position="151"/>
    </location>
</feature>
<feature type="region of interest" description="Disordered" evidence="2">
    <location>
        <begin position="208"/>
        <end position="264"/>
    </location>
</feature>
<evidence type="ECO:0000313" key="3">
    <source>
        <dbReference type="Proteomes" id="UP000095282"/>
    </source>
</evidence>
<accession>A0A1I7UHX4</accession>
<protein>
    <submittedName>
        <fullName evidence="4">PAT1 domain containing protein</fullName>
    </submittedName>
</protein>
<reference evidence="4" key="1">
    <citation type="submission" date="2016-11" db="UniProtKB">
        <authorList>
            <consortium name="WormBaseParasite"/>
        </authorList>
    </citation>
    <scope>IDENTIFICATION</scope>
</reference>
<organism evidence="3 4">
    <name type="scientific">Caenorhabditis tropicalis</name>
    <dbReference type="NCBI Taxonomy" id="1561998"/>
    <lineage>
        <taxon>Eukaryota</taxon>
        <taxon>Metazoa</taxon>
        <taxon>Ecdysozoa</taxon>
        <taxon>Nematoda</taxon>
        <taxon>Chromadorea</taxon>
        <taxon>Rhabditida</taxon>
        <taxon>Rhabditina</taxon>
        <taxon>Rhabditomorpha</taxon>
        <taxon>Rhabditoidea</taxon>
        <taxon>Rhabditidae</taxon>
        <taxon>Peloderinae</taxon>
        <taxon>Caenorhabditis</taxon>
    </lineage>
</organism>
<dbReference type="AlphaFoldDB" id="A0A1I7UHX4"/>
<dbReference type="Proteomes" id="UP000095282">
    <property type="component" value="Unplaced"/>
</dbReference>
<dbReference type="eggNOG" id="ENOG502QRT9">
    <property type="taxonomic scope" value="Eukaryota"/>
</dbReference>
<feature type="compositionally biased region" description="Polar residues" evidence="2">
    <location>
        <begin position="240"/>
        <end position="264"/>
    </location>
</feature>
<sequence>MKVEYLNYKEDRDQSVVGMKPSTSKASSSVQSPLPEEPLAEYVNDNLPDPDDEPELSDITPFHAGEEMQRQNSEVAHAKYEKTRPQMIADQRVVTAQLYHRYTEDEERKRIEQQKNKEAMNASATPISRNSHGETRKRRNEVVTQSAEDEWKRAQQQQQHWINQNPMQHNFHMQQHYQQQQHQQYMMQQQQHHMASQQHHGMPMHHNNQMPSTSSADSVGSVPTPASMHQPSPVEMRNGSGMSTSRSAMDISSPSNLFDQQGDENTLTVPEGEWFDKLAGIVAAQYNADTVLGPDTYDELLKFPEPIVQNQSPNGSAQNCLPATASIPNPQQQHQHQMQQNKMRLLQQQQEMQKMEQQRQQQIMQAQQHQRHQMLLQQQQMQQHQQQMNGGFQNQQQQAAFMHAQRMQQMRLHQQQQQQQQQHQQQQQQHIQMGYGVPNGYPHQAPMHHPQAYGHHMPQHTPFANIN</sequence>